<protein>
    <recommendedName>
        <fullName evidence="9">Pseudouridine synthase</fullName>
        <ecNumber evidence="9">5.4.99.-</ecNumber>
    </recommendedName>
</protein>
<evidence type="ECO:0000256" key="5">
    <source>
        <dbReference type="ARBA" id="ARBA00022884"/>
    </source>
</evidence>
<dbReference type="STRING" id="1034943.BN59_01149"/>
<name>A0A078KYS5_9GAMM</name>
<dbReference type="SUPFAM" id="SSF55174">
    <property type="entry name" value="Alpha-L RNA-binding motif"/>
    <property type="match status" value="1"/>
</dbReference>
<gene>
    <name evidence="11" type="primary">rluC</name>
    <name evidence="11" type="ORF">BN59_01149</name>
</gene>
<dbReference type="SUPFAM" id="SSF55120">
    <property type="entry name" value="Pseudouridine synthase"/>
    <property type="match status" value="1"/>
</dbReference>
<dbReference type="AlphaFoldDB" id="A0A078KYS5"/>
<keyword evidence="5 8" id="KW-0694">RNA-binding</keyword>
<dbReference type="InterPro" id="IPR020103">
    <property type="entry name" value="PsdUridine_synth_cat_dom_sf"/>
</dbReference>
<evidence type="ECO:0000313" key="12">
    <source>
        <dbReference type="Proteomes" id="UP000044071"/>
    </source>
</evidence>
<evidence type="ECO:0000256" key="9">
    <source>
        <dbReference type="RuleBase" id="RU362028"/>
    </source>
</evidence>
<evidence type="ECO:0000256" key="4">
    <source>
        <dbReference type="ARBA" id="ARBA00022552"/>
    </source>
</evidence>
<evidence type="ECO:0000259" key="10">
    <source>
        <dbReference type="SMART" id="SM00363"/>
    </source>
</evidence>
<keyword evidence="6 9" id="KW-0413">Isomerase</keyword>
<comment type="catalytic activity">
    <reaction evidence="9">
        <text>a uridine in RNA = a pseudouridine in RNA</text>
        <dbReference type="Rhea" id="RHEA:48348"/>
        <dbReference type="Rhea" id="RHEA-COMP:12068"/>
        <dbReference type="Rhea" id="RHEA-COMP:12069"/>
        <dbReference type="ChEBI" id="CHEBI:65314"/>
        <dbReference type="ChEBI" id="CHEBI:65315"/>
    </reaction>
</comment>
<dbReference type="InterPro" id="IPR002942">
    <property type="entry name" value="S4_RNA-bd"/>
</dbReference>
<dbReference type="GO" id="GO:0160141">
    <property type="term" value="F:23S rRNA pseudouridine(955/2504/2580) synthase activity"/>
    <property type="evidence" value="ECO:0007669"/>
    <property type="project" value="UniProtKB-EC"/>
</dbReference>
<comment type="function">
    <text evidence="2">Responsible for synthesis of pseudouridine from uracil at positions 955, 2504 and 2580 in 23S ribosomal RNA.</text>
</comment>
<dbReference type="InterPro" id="IPR006224">
    <property type="entry name" value="PsdUridine_synth_RluA-like_CS"/>
</dbReference>
<dbReference type="OrthoDB" id="9785808at2"/>
<dbReference type="eggNOG" id="COG0564">
    <property type="taxonomic scope" value="Bacteria"/>
</dbReference>
<dbReference type="PANTHER" id="PTHR21600:SF92">
    <property type="entry name" value="RIBOSOMAL LARGE SUBUNIT PSEUDOURIDINE SYNTHASE C"/>
    <property type="match status" value="1"/>
</dbReference>
<dbReference type="NCBIfam" id="TIGR00005">
    <property type="entry name" value="rluA_subfam"/>
    <property type="match status" value="1"/>
</dbReference>
<dbReference type="InterPro" id="IPR036986">
    <property type="entry name" value="S4_RNA-bd_sf"/>
</dbReference>
<reference evidence="11 12" key="1">
    <citation type="submission" date="2014-06" db="EMBL/GenBank/DDBJ databases">
        <authorList>
            <person name="Urmite Genomes Urmite Genomes"/>
        </authorList>
    </citation>
    <scope>NUCLEOTIDE SEQUENCE [LARGE SCALE GENOMIC DNA]</scope>
</reference>
<dbReference type="EMBL" id="CCSB01000001">
    <property type="protein sequence ID" value="CDZ76873.1"/>
    <property type="molecule type" value="Genomic_DNA"/>
</dbReference>
<dbReference type="Pfam" id="PF01479">
    <property type="entry name" value="S4"/>
    <property type="match status" value="1"/>
</dbReference>
<dbReference type="EC" id="5.4.99.-" evidence="9"/>
<dbReference type="Proteomes" id="UP000044071">
    <property type="component" value="Unassembled WGS sequence"/>
</dbReference>
<dbReference type="PROSITE" id="PS01129">
    <property type="entry name" value="PSI_RLU"/>
    <property type="match status" value="1"/>
</dbReference>
<dbReference type="CDD" id="cd02869">
    <property type="entry name" value="PseudoU_synth_RluA_like"/>
    <property type="match status" value="1"/>
</dbReference>
<dbReference type="GO" id="GO:0003723">
    <property type="term" value="F:RNA binding"/>
    <property type="evidence" value="ECO:0007669"/>
    <property type="project" value="UniProtKB-KW"/>
</dbReference>
<evidence type="ECO:0000313" key="11">
    <source>
        <dbReference type="EMBL" id="CDZ76873.1"/>
    </source>
</evidence>
<keyword evidence="4" id="KW-0698">rRNA processing</keyword>
<feature type="active site" evidence="7">
    <location>
        <position position="138"/>
    </location>
</feature>
<feature type="domain" description="RNA-binding S4" evidence="10">
    <location>
        <begin position="16"/>
        <end position="75"/>
    </location>
</feature>
<dbReference type="InterPro" id="IPR006225">
    <property type="entry name" value="PsdUridine_synth_RluC/D"/>
</dbReference>
<dbReference type="PROSITE" id="PS50889">
    <property type="entry name" value="S4"/>
    <property type="match status" value="1"/>
</dbReference>
<evidence type="ECO:0000256" key="6">
    <source>
        <dbReference type="ARBA" id="ARBA00023235"/>
    </source>
</evidence>
<sequence>MSDVRYTEISAEEEGQRLDNYLMRVLKGVPKSHIYRIIRAGEVRINKKRAQAASRLHQGDSVRIPPVRISQDKEIHVGERLEQRLREAIIFEDNSLMVINKPAGIAVHGGSGLSLGVIEALRKTRSDISYLELVHRLDKETSGCLLLAKKRSMLRAIQGLLEAREVNKTYWALVADPWQGKKTITVDVALEKNILKSGERIVVAKNEGKPSQTHFKLLENYQQACWVEASPKTGRTHQIRVHCAYLGHAIVGDEKYGKPIELEGLEAIKSRLYLHARAIQFNLNGENYLFEANLDERFAETLKRLRARSLLTYG</sequence>
<evidence type="ECO:0000256" key="2">
    <source>
        <dbReference type="ARBA" id="ARBA00002876"/>
    </source>
</evidence>
<organism evidence="11 12">
    <name type="scientific">Legionella massiliensis</name>
    <dbReference type="NCBI Taxonomy" id="1034943"/>
    <lineage>
        <taxon>Bacteria</taxon>
        <taxon>Pseudomonadati</taxon>
        <taxon>Pseudomonadota</taxon>
        <taxon>Gammaproteobacteria</taxon>
        <taxon>Legionellales</taxon>
        <taxon>Legionellaceae</taxon>
        <taxon>Legionella</taxon>
    </lineage>
</organism>
<dbReference type="GO" id="GO:0000455">
    <property type="term" value="P:enzyme-directed rRNA pseudouridine synthesis"/>
    <property type="evidence" value="ECO:0007669"/>
    <property type="project" value="UniProtKB-ARBA"/>
</dbReference>
<comment type="similarity">
    <text evidence="3 9">Belongs to the pseudouridine synthase RluA family.</text>
</comment>
<dbReference type="SMART" id="SM00363">
    <property type="entry name" value="S4"/>
    <property type="match status" value="1"/>
</dbReference>
<evidence type="ECO:0000256" key="7">
    <source>
        <dbReference type="PIRSR" id="PIRSR606225-1"/>
    </source>
</evidence>
<proteinExistence type="inferred from homology"/>
<keyword evidence="12" id="KW-1185">Reference proteome</keyword>
<dbReference type="InterPro" id="IPR006145">
    <property type="entry name" value="PsdUridine_synth_RsuA/RluA"/>
</dbReference>
<dbReference type="Gene3D" id="3.10.290.10">
    <property type="entry name" value="RNA-binding S4 domain"/>
    <property type="match status" value="1"/>
</dbReference>
<evidence type="ECO:0000256" key="1">
    <source>
        <dbReference type="ARBA" id="ARBA00000381"/>
    </source>
</evidence>
<dbReference type="CDD" id="cd00165">
    <property type="entry name" value="S4"/>
    <property type="match status" value="1"/>
</dbReference>
<evidence type="ECO:0000256" key="8">
    <source>
        <dbReference type="PROSITE-ProRule" id="PRU00182"/>
    </source>
</evidence>
<comment type="catalytic activity">
    <reaction evidence="1">
        <text>uridine(955/2504/2580) in 23S rRNA = pseudouridine(955/2504/2580) in 23S rRNA</text>
        <dbReference type="Rhea" id="RHEA:42528"/>
        <dbReference type="Rhea" id="RHEA-COMP:10099"/>
        <dbReference type="Rhea" id="RHEA-COMP:10100"/>
        <dbReference type="ChEBI" id="CHEBI:65314"/>
        <dbReference type="ChEBI" id="CHEBI:65315"/>
        <dbReference type="EC" id="5.4.99.24"/>
    </reaction>
</comment>
<dbReference type="PANTHER" id="PTHR21600">
    <property type="entry name" value="MITOCHONDRIAL RNA PSEUDOURIDINE SYNTHASE"/>
    <property type="match status" value="1"/>
</dbReference>
<dbReference type="Pfam" id="PF00849">
    <property type="entry name" value="PseudoU_synth_2"/>
    <property type="match status" value="1"/>
</dbReference>
<dbReference type="Gene3D" id="3.30.2350.10">
    <property type="entry name" value="Pseudouridine synthase"/>
    <property type="match status" value="1"/>
</dbReference>
<evidence type="ECO:0000256" key="3">
    <source>
        <dbReference type="ARBA" id="ARBA00010876"/>
    </source>
</evidence>
<dbReference type="RefSeq" id="WP_043873304.1">
    <property type="nucleotide sequence ID" value="NZ_CCVW01000001.1"/>
</dbReference>
<accession>A0A078KYS5</accession>
<dbReference type="InterPro" id="IPR050188">
    <property type="entry name" value="RluA_PseudoU_synthase"/>
</dbReference>